<keyword evidence="4" id="KW-1185">Reference proteome</keyword>
<organism evidence="3 4">
    <name type="scientific">Paramagnetospirillum magnetotacticum MS-1</name>
    <dbReference type="NCBI Taxonomy" id="272627"/>
    <lineage>
        <taxon>Bacteria</taxon>
        <taxon>Pseudomonadati</taxon>
        <taxon>Pseudomonadota</taxon>
        <taxon>Alphaproteobacteria</taxon>
        <taxon>Rhodospirillales</taxon>
        <taxon>Magnetospirillaceae</taxon>
        <taxon>Paramagnetospirillum</taxon>
    </lineage>
</organism>
<dbReference type="RefSeq" id="WP_009870702.1">
    <property type="nucleotide sequence ID" value="NZ_JXSL01000030.1"/>
</dbReference>
<dbReference type="EMBL" id="JXSL01000030">
    <property type="protein sequence ID" value="KIL97033.1"/>
    <property type="molecule type" value="Genomic_DNA"/>
</dbReference>
<feature type="domain" description="Surface antigen" evidence="2">
    <location>
        <begin position="96"/>
        <end position="157"/>
    </location>
</feature>
<evidence type="ECO:0000313" key="4">
    <source>
        <dbReference type="Proteomes" id="UP000031971"/>
    </source>
</evidence>
<comment type="caution">
    <text evidence="3">The sequence shown here is derived from an EMBL/GenBank/DDBJ whole genome shotgun (WGS) entry which is preliminary data.</text>
</comment>
<dbReference type="OrthoDB" id="5402098at2"/>
<dbReference type="GO" id="GO:0009279">
    <property type="term" value="C:cell outer membrane"/>
    <property type="evidence" value="ECO:0007669"/>
    <property type="project" value="UniProtKB-SubCell"/>
</dbReference>
<dbReference type="PROSITE" id="PS51257">
    <property type="entry name" value="PROKAR_LIPOPROTEIN"/>
    <property type="match status" value="1"/>
</dbReference>
<dbReference type="AlphaFoldDB" id="A0A0C2YPH0"/>
<accession>A0A0C2YPH0</accession>
<dbReference type="STRING" id="272627.CCC_00094"/>
<evidence type="ECO:0000313" key="3">
    <source>
        <dbReference type="EMBL" id="KIL97033.1"/>
    </source>
</evidence>
<dbReference type="InterPro" id="IPR032635">
    <property type="entry name" value="Anti_2"/>
</dbReference>
<dbReference type="Pfam" id="PF16998">
    <property type="entry name" value="17kDa_Anti_2"/>
    <property type="match status" value="1"/>
</dbReference>
<name>A0A0C2YPH0_PARME</name>
<evidence type="ECO:0000256" key="1">
    <source>
        <dbReference type="SAM" id="MobiDB-lite"/>
    </source>
</evidence>
<gene>
    <name evidence="3" type="ORF">CCC_00094</name>
</gene>
<dbReference type="InterPro" id="IPR016364">
    <property type="entry name" value="Surface_antigen_Rickettsia"/>
</dbReference>
<protein>
    <submittedName>
        <fullName evidence="3">17 kDa antigen</fullName>
    </submittedName>
</protein>
<sequence length="157" mass="15718">MPTHAPKIVSALLAVSLLGGCADAKLGQTGGAILGGIGGGLLGSQFGGGIGRVLMTSLGAALGAYAGSELGKKLDKADKEEVLKAEEKAQDGPVGETVAWNNPQTGNSGTVTPVAEGKDAQGRTCRDYHSTILVDGKEEAVNGTACKQPDGSWSVVN</sequence>
<feature type="region of interest" description="Disordered" evidence="1">
    <location>
        <begin position="82"/>
        <end position="118"/>
    </location>
</feature>
<evidence type="ECO:0000259" key="2">
    <source>
        <dbReference type="Pfam" id="PF16998"/>
    </source>
</evidence>
<proteinExistence type="predicted"/>
<dbReference type="PIRSF" id="PIRSF002721">
    <property type="entry name" value="Surface_antigen_Rickettsia"/>
    <property type="match status" value="1"/>
</dbReference>
<dbReference type="Proteomes" id="UP000031971">
    <property type="component" value="Unassembled WGS sequence"/>
</dbReference>
<feature type="compositionally biased region" description="Polar residues" evidence="1">
    <location>
        <begin position="99"/>
        <end position="111"/>
    </location>
</feature>
<reference evidence="3 4" key="1">
    <citation type="submission" date="2015-01" db="EMBL/GenBank/DDBJ databases">
        <title>Genome Sequence of Magnetospirillum magnetotacticum Strain MS-1.</title>
        <authorList>
            <person name="Marinov G.K."/>
            <person name="Smalley M.D."/>
            <person name="DeSalvo G."/>
        </authorList>
    </citation>
    <scope>NUCLEOTIDE SEQUENCE [LARGE SCALE GENOMIC DNA]</scope>
    <source>
        <strain evidence="3 4">MS-1</strain>
    </source>
</reference>